<reference evidence="2 3" key="1">
    <citation type="submission" date="2018-11" db="EMBL/GenBank/DDBJ databases">
        <title>Neisseria weixii sp. nov. isolated from the rectal contents of plateau pika (Ochotona cruzoniae).</title>
        <authorList>
            <person name="Zhang G."/>
        </authorList>
    </citation>
    <scope>NUCLEOTIDE SEQUENCE [LARGE SCALE GENOMIC DNA]</scope>
    <source>
        <strain evidence="2 3">10009</strain>
    </source>
</reference>
<keyword evidence="3" id="KW-1185">Reference proteome</keyword>
<protein>
    <submittedName>
        <fullName evidence="2">Zf-HC2 domain-containing protein</fullName>
    </submittedName>
</protein>
<dbReference type="Pfam" id="PF13490">
    <property type="entry name" value="zf-HC2"/>
    <property type="match status" value="1"/>
</dbReference>
<dbReference type="OrthoDB" id="8374021at2"/>
<name>A0A3N4MT63_9NEIS</name>
<gene>
    <name evidence="2" type="ORF">EGK74_10410</name>
</gene>
<comment type="caution">
    <text evidence="2">The sequence shown here is derived from an EMBL/GenBank/DDBJ whole genome shotgun (WGS) entry which is preliminary data.</text>
</comment>
<dbReference type="RefSeq" id="WP_123804709.1">
    <property type="nucleotide sequence ID" value="NZ_RPFL01000032.1"/>
</dbReference>
<accession>A0A3N4MT63</accession>
<evidence type="ECO:0000313" key="3">
    <source>
        <dbReference type="Proteomes" id="UP000272412"/>
    </source>
</evidence>
<evidence type="ECO:0000259" key="1">
    <source>
        <dbReference type="Pfam" id="PF13490"/>
    </source>
</evidence>
<dbReference type="Proteomes" id="UP000272412">
    <property type="component" value="Unassembled WGS sequence"/>
</dbReference>
<dbReference type="EMBL" id="RPFL01000032">
    <property type="protein sequence ID" value="RPD84836.1"/>
    <property type="molecule type" value="Genomic_DNA"/>
</dbReference>
<dbReference type="AlphaFoldDB" id="A0A3N4MT63"/>
<proteinExistence type="predicted"/>
<evidence type="ECO:0000313" key="2">
    <source>
        <dbReference type="EMBL" id="RPD84836.1"/>
    </source>
</evidence>
<sequence length="62" mass="7522">MRNCKQITRLLSRQHDEGILPLKQQLRVHIHLSMCRDCREYRKQIDTIERGLRQMFDGKKAE</sequence>
<dbReference type="InterPro" id="IPR027383">
    <property type="entry name" value="Znf_put"/>
</dbReference>
<organism evidence="2 3">
    <name type="scientific">Neisseria weixii</name>
    <dbReference type="NCBI Taxonomy" id="1853276"/>
    <lineage>
        <taxon>Bacteria</taxon>
        <taxon>Pseudomonadati</taxon>
        <taxon>Pseudomonadota</taxon>
        <taxon>Betaproteobacteria</taxon>
        <taxon>Neisseriales</taxon>
        <taxon>Neisseriaceae</taxon>
        <taxon>Neisseria</taxon>
    </lineage>
</organism>
<feature type="domain" description="Putative zinc-finger" evidence="1">
    <location>
        <begin position="4"/>
        <end position="39"/>
    </location>
</feature>